<dbReference type="InterPro" id="IPR052930">
    <property type="entry name" value="TA_antitoxin_MntA"/>
</dbReference>
<evidence type="ECO:0000313" key="3">
    <source>
        <dbReference type="Proteomes" id="UP001597169"/>
    </source>
</evidence>
<feature type="domain" description="Polymerase beta nucleotidyltransferase" evidence="1">
    <location>
        <begin position="13"/>
        <end position="98"/>
    </location>
</feature>
<proteinExistence type="predicted"/>
<evidence type="ECO:0000313" key="2">
    <source>
        <dbReference type="EMBL" id="MFD1129786.1"/>
    </source>
</evidence>
<dbReference type="InterPro" id="IPR041633">
    <property type="entry name" value="Polbeta"/>
</dbReference>
<dbReference type="CDD" id="cd05403">
    <property type="entry name" value="NT_KNTase_like"/>
    <property type="match status" value="1"/>
</dbReference>
<accession>A0ABW3QBB2</accession>
<dbReference type="EMBL" id="JBHTKX010000002">
    <property type="protein sequence ID" value="MFD1129786.1"/>
    <property type="molecule type" value="Genomic_DNA"/>
</dbReference>
<sequence length="136" mass="15480">MLIEELQKKLVDKIILETSPGFIILFGSFATGTIHDESDIDLAYFSDKQLSSYERFLLASELAAIANREVDLVDIQQVDTVFTMQIFEQGTPIYIHNDNEFTRQKMRAYSMYATLSEQRAGIIDAIKERGSVFGNE</sequence>
<dbReference type="Pfam" id="PF18765">
    <property type="entry name" value="Polbeta"/>
    <property type="match status" value="1"/>
</dbReference>
<dbReference type="NCBIfam" id="NF047752">
    <property type="entry name" value="MntA_antitoxin"/>
    <property type="match status" value="1"/>
</dbReference>
<gene>
    <name evidence="2" type="ORF">ACFQ3J_16580</name>
</gene>
<keyword evidence="3" id="KW-1185">Reference proteome</keyword>
<reference evidence="3" key="1">
    <citation type="journal article" date="2019" name="Int. J. Syst. Evol. Microbiol.">
        <title>The Global Catalogue of Microorganisms (GCM) 10K type strain sequencing project: providing services to taxonomists for standard genome sequencing and annotation.</title>
        <authorList>
            <consortium name="The Broad Institute Genomics Platform"/>
            <consortium name="The Broad Institute Genome Sequencing Center for Infectious Disease"/>
            <person name="Wu L."/>
            <person name="Ma J."/>
        </authorList>
    </citation>
    <scope>NUCLEOTIDE SEQUENCE [LARGE SCALE GENOMIC DNA]</scope>
    <source>
        <strain evidence="3">CCUG 53519</strain>
    </source>
</reference>
<dbReference type="InterPro" id="IPR043519">
    <property type="entry name" value="NT_sf"/>
</dbReference>
<evidence type="ECO:0000259" key="1">
    <source>
        <dbReference type="Pfam" id="PF18765"/>
    </source>
</evidence>
<dbReference type="RefSeq" id="WP_251583107.1">
    <property type="nucleotide sequence ID" value="NZ_JBHTKX010000002.1"/>
</dbReference>
<dbReference type="Proteomes" id="UP001597169">
    <property type="component" value="Unassembled WGS sequence"/>
</dbReference>
<dbReference type="PANTHER" id="PTHR43852">
    <property type="entry name" value="NUCLEOTIDYLTRANSFERASE"/>
    <property type="match status" value="1"/>
</dbReference>
<name>A0ABW3QBB2_9BACL</name>
<organism evidence="2 3">
    <name type="scientific">Paenibacillus provencensis</name>
    <dbReference type="NCBI Taxonomy" id="441151"/>
    <lineage>
        <taxon>Bacteria</taxon>
        <taxon>Bacillati</taxon>
        <taxon>Bacillota</taxon>
        <taxon>Bacilli</taxon>
        <taxon>Bacillales</taxon>
        <taxon>Paenibacillaceae</taxon>
        <taxon>Paenibacillus</taxon>
    </lineage>
</organism>
<dbReference type="PANTHER" id="PTHR43852:SF2">
    <property type="entry name" value="PROTEIN ADENYLYLTRANSFERASE MNTA"/>
    <property type="match status" value="1"/>
</dbReference>
<protein>
    <submittedName>
        <fullName evidence="2">Nucleotidyltransferase domain-containing protein</fullName>
    </submittedName>
</protein>
<dbReference type="SUPFAM" id="SSF81301">
    <property type="entry name" value="Nucleotidyltransferase"/>
    <property type="match status" value="1"/>
</dbReference>
<dbReference type="Gene3D" id="3.30.460.10">
    <property type="entry name" value="Beta Polymerase, domain 2"/>
    <property type="match status" value="1"/>
</dbReference>
<comment type="caution">
    <text evidence="2">The sequence shown here is derived from an EMBL/GenBank/DDBJ whole genome shotgun (WGS) entry which is preliminary data.</text>
</comment>